<gene>
    <name evidence="1" type="ORF">S03H2_13416</name>
</gene>
<protein>
    <submittedName>
        <fullName evidence="1">Uncharacterized protein</fullName>
    </submittedName>
</protein>
<evidence type="ECO:0000313" key="1">
    <source>
        <dbReference type="EMBL" id="GAH37237.1"/>
    </source>
</evidence>
<reference evidence="1" key="1">
    <citation type="journal article" date="2014" name="Front. Microbiol.">
        <title>High frequency of phylogenetically diverse reductive dehalogenase-homologous genes in deep subseafloor sedimentary metagenomes.</title>
        <authorList>
            <person name="Kawai M."/>
            <person name="Futagami T."/>
            <person name="Toyoda A."/>
            <person name="Takaki Y."/>
            <person name="Nishi S."/>
            <person name="Hori S."/>
            <person name="Arai W."/>
            <person name="Tsubouchi T."/>
            <person name="Morono Y."/>
            <person name="Uchiyama I."/>
            <person name="Ito T."/>
            <person name="Fujiyama A."/>
            <person name="Inagaki F."/>
            <person name="Takami H."/>
        </authorList>
    </citation>
    <scope>NUCLEOTIDE SEQUENCE</scope>
    <source>
        <strain evidence="1">Expedition CK06-06</strain>
    </source>
</reference>
<accession>X1EXC7</accession>
<sequence>MRIENLIFLGAGASHSEGASIQANLLNDFFITHDDINDIKKKEIKKSIQNLLKDFFGFEFRLNEQVNKKPPTFEEILGILDLAIQKNEGFRNYENVSKIREDFISLIALTIIEKLNVFPSPPVRLHLF</sequence>
<comment type="caution">
    <text evidence="1">The sequence shown here is derived from an EMBL/GenBank/DDBJ whole genome shotgun (WGS) entry which is preliminary data.</text>
</comment>
<organism evidence="1">
    <name type="scientific">marine sediment metagenome</name>
    <dbReference type="NCBI Taxonomy" id="412755"/>
    <lineage>
        <taxon>unclassified sequences</taxon>
        <taxon>metagenomes</taxon>
        <taxon>ecological metagenomes</taxon>
    </lineage>
</organism>
<proteinExistence type="predicted"/>
<dbReference type="AlphaFoldDB" id="X1EXC7"/>
<dbReference type="EMBL" id="BARU01006813">
    <property type="protein sequence ID" value="GAH37237.1"/>
    <property type="molecule type" value="Genomic_DNA"/>
</dbReference>
<name>X1EXC7_9ZZZZ</name>